<organism evidence="4 5">
    <name type="scientific">Aspergillus pseudodeflectus</name>
    <dbReference type="NCBI Taxonomy" id="176178"/>
    <lineage>
        <taxon>Eukaryota</taxon>
        <taxon>Fungi</taxon>
        <taxon>Dikarya</taxon>
        <taxon>Ascomycota</taxon>
        <taxon>Pezizomycotina</taxon>
        <taxon>Eurotiomycetes</taxon>
        <taxon>Eurotiomycetidae</taxon>
        <taxon>Eurotiales</taxon>
        <taxon>Aspergillaceae</taxon>
        <taxon>Aspergillus</taxon>
        <taxon>Aspergillus subgen. Nidulantes</taxon>
    </lineage>
</organism>
<dbReference type="InterPro" id="IPR015424">
    <property type="entry name" value="PyrdxlP-dep_Trfase"/>
</dbReference>
<evidence type="ECO:0000256" key="2">
    <source>
        <dbReference type="ARBA" id="ARBA00022898"/>
    </source>
</evidence>
<keyword evidence="4" id="KW-0808">Transferase</keyword>
<comment type="caution">
    <text evidence="4">The sequence shown here is derived from an EMBL/GenBank/DDBJ whole genome shotgun (WGS) entry which is preliminary data.</text>
</comment>
<evidence type="ECO:0000313" key="4">
    <source>
        <dbReference type="EMBL" id="KAL2855754.1"/>
    </source>
</evidence>
<dbReference type="InterPro" id="IPR015422">
    <property type="entry name" value="PyrdxlP-dep_Trfase_small"/>
</dbReference>
<sequence length="429" mass="46410">MAHENPQATDLSEKLSRLVDKYREKYSASKDAHERARLVLPAGNTRSVLHSDPFPLVVQSAEGSRITTIDGVTLEDFVSDFSAGIYGHSHPTIKAAVEEALATGLSLGSITEKEAQLGQILTTRFPSLEKVRFCNSGTEANTFALATAIAHTKRQKILVFANGYHGGTLSFPPKGNPMNLPHQFVIGTFDSIEETRPLITNDLAAILVEPMQGAGGMRPASRDFLQFLRQAADEIGAVLIFDEVVTSRLHYHGIQGALEVRPDMTTLGKYLGGGFSFGAFGGSARIMDLFDPAANPGVLHHSGTFNNNIFTMSVAVAAAGLITKESIKELNRLGDRVRNEANQLMQTAGFHSIRFIGYGSAVGIWFKGDDADALRDCFYFSMLDRGINIGRRGFLFMNLAHSDASVDRVIQAVSGFVADVVAGSDGREK</sequence>
<dbReference type="PANTHER" id="PTHR43713">
    <property type="entry name" value="GLUTAMATE-1-SEMIALDEHYDE 2,1-AMINOMUTASE"/>
    <property type="match status" value="1"/>
</dbReference>
<dbReference type="GO" id="GO:0008483">
    <property type="term" value="F:transaminase activity"/>
    <property type="evidence" value="ECO:0007669"/>
    <property type="project" value="UniProtKB-KW"/>
</dbReference>
<dbReference type="RefSeq" id="XP_070902161.1">
    <property type="nucleotide sequence ID" value="XM_071042746.1"/>
</dbReference>
<evidence type="ECO:0000256" key="3">
    <source>
        <dbReference type="RuleBase" id="RU003560"/>
    </source>
</evidence>
<evidence type="ECO:0000313" key="5">
    <source>
        <dbReference type="Proteomes" id="UP001610444"/>
    </source>
</evidence>
<dbReference type="PANTHER" id="PTHR43713:SF3">
    <property type="entry name" value="GLUTAMATE-1-SEMIALDEHYDE 2,1-AMINOMUTASE 1, CHLOROPLASTIC-RELATED"/>
    <property type="match status" value="1"/>
</dbReference>
<name>A0ABR4KTZ7_9EURO</name>
<comment type="cofactor">
    <cofactor evidence="1">
        <name>pyridoxal 5'-phosphate</name>
        <dbReference type="ChEBI" id="CHEBI:597326"/>
    </cofactor>
</comment>
<reference evidence="4 5" key="1">
    <citation type="submission" date="2024-07" db="EMBL/GenBank/DDBJ databases">
        <title>Section-level genome sequencing and comparative genomics of Aspergillus sections Usti and Cavernicolus.</title>
        <authorList>
            <consortium name="Lawrence Berkeley National Laboratory"/>
            <person name="Nybo J.L."/>
            <person name="Vesth T.C."/>
            <person name="Theobald S."/>
            <person name="Frisvad J.C."/>
            <person name="Larsen T.O."/>
            <person name="Kjaerboelling I."/>
            <person name="Rothschild-Mancinelli K."/>
            <person name="Lyhne E.K."/>
            <person name="Kogle M.E."/>
            <person name="Barry K."/>
            <person name="Clum A."/>
            <person name="Na H."/>
            <person name="Ledsgaard L."/>
            <person name="Lin J."/>
            <person name="Lipzen A."/>
            <person name="Kuo A."/>
            <person name="Riley R."/>
            <person name="Mondo S."/>
            <person name="LaButti K."/>
            <person name="Haridas S."/>
            <person name="Pangalinan J."/>
            <person name="Salamov A.A."/>
            <person name="Simmons B.A."/>
            <person name="Magnuson J.K."/>
            <person name="Chen J."/>
            <person name="Drula E."/>
            <person name="Henrissat B."/>
            <person name="Wiebenga A."/>
            <person name="Lubbers R.J."/>
            <person name="Gomes A.C."/>
            <person name="Macurrencykelacurrency M.R."/>
            <person name="Stajich J."/>
            <person name="Grigoriev I.V."/>
            <person name="Mortensen U.H."/>
            <person name="De vries R.P."/>
            <person name="Baker S.E."/>
            <person name="Andersen M.R."/>
        </authorList>
    </citation>
    <scope>NUCLEOTIDE SEQUENCE [LARGE SCALE GENOMIC DNA]</scope>
    <source>
        <strain evidence="4 5">CBS 756.74</strain>
    </source>
</reference>
<dbReference type="SUPFAM" id="SSF53383">
    <property type="entry name" value="PLP-dependent transferases"/>
    <property type="match status" value="1"/>
</dbReference>
<dbReference type="InterPro" id="IPR015421">
    <property type="entry name" value="PyrdxlP-dep_Trfase_major"/>
</dbReference>
<dbReference type="InterPro" id="IPR005814">
    <property type="entry name" value="Aminotrans_3"/>
</dbReference>
<keyword evidence="2 3" id="KW-0663">Pyridoxal phosphate</keyword>
<dbReference type="Gene3D" id="3.40.640.10">
    <property type="entry name" value="Type I PLP-dependent aspartate aminotransferase-like (Major domain)"/>
    <property type="match status" value="1"/>
</dbReference>
<keyword evidence="5" id="KW-1185">Reference proteome</keyword>
<proteinExistence type="inferred from homology"/>
<evidence type="ECO:0000256" key="1">
    <source>
        <dbReference type="ARBA" id="ARBA00001933"/>
    </source>
</evidence>
<dbReference type="Proteomes" id="UP001610444">
    <property type="component" value="Unassembled WGS sequence"/>
</dbReference>
<comment type="similarity">
    <text evidence="3">Belongs to the class-III pyridoxal-phosphate-dependent aminotransferase family.</text>
</comment>
<keyword evidence="4" id="KW-0032">Aminotransferase</keyword>
<dbReference type="Pfam" id="PF00202">
    <property type="entry name" value="Aminotran_3"/>
    <property type="match status" value="1"/>
</dbReference>
<gene>
    <name evidence="4" type="ORF">BJX68DRAFT_253636</name>
</gene>
<dbReference type="EMBL" id="JBFXLR010000009">
    <property type="protein sequence ID" value="KAL2855754.1"/>
    <property type="molecule type" value="Genomic_DNA"/>
</dbReference>
<protein>
    <submittedName>
        <fullName evidence="4">Acetylornithine aminotransferase</fullName>
    </submittedName>
</protein>
<accession>A0ABR4KTZ7</accession>
<dbReference type="GeneID" id="98157910"/>
<dbReference type="Gene3D" id="3.90.1150.10">
    <property type="entry name" value="Aspartate Aminotransferase, domain 1"/>
    <property type="match status" value="1"/>
</dbReference>